<evidence type="ECO:0000256" key="1">
    <source>
        <dbReference type="SAM" id="Coils"/>
    </source>
</evidence>
<reference evidence="2" key="1">
    <citation type="submission" date="2021-06" db="EMBL/GenBank/DDBJ databases">
        <authorList>
            <person name="Kallberg Y."/>
            <person name="Tangrot J."/>
            <person name="Rosling A."/>
        </authorList>
    </citation>
    <scope>NUCLEOTIDE SEQUENCE</scope>
    <source>
        <strain evidence="2">IN212</strain>
    </source>
</reference>
<evidence type="ECO:0000313" key="3">
    <source>
        <dbReference type="Proteomes" id="UP000789396"/>
    </source>
</evidence>
<feature type="non-terminal residue" evidence="2">
    <location>
        <position position="1"/>
    </location>
</feature>
<organism evidence="2 3">
    <name type="scientific">Racocetra fulgida</name>
    <dbReference type="NCBI Taxonomy" id="60492"/>
    <lineage>
        <taxon>Eukaryota</taxon>
        <taxon>Fungi</taxon>
        <taxon>Fungi incertae sedis</taxon>
        <taxon>Mucoromycota</taxon>
        <taxon>Glomeromycotina</taxon>
        <taxon>Glomeromycetes</taxon>
        <taxon>Diversisporales</taxon>
        <taxon>Gigasporaceae</taxon>
        <taxon>Racocetra</taxon>
    </lineage>
</organism>
<dbReference type="Proteomes" id="UP000789396">
    <property type="component" value="Unassembled WGS sequence"/>
</dbReference>
<keyword evidence="1" id="KW-0175">Coiled coil</keyword>
<gene>
    <name evidence="2" type="ORF">RFULGI_LOCUS9407</name>
</gene>
<dbReference type="AlphaFoldDB" id="A0A9N9EIS2"/>
<protein>
    <submittedName>
        <fullName evidence="2">10951_t:CDS:1</fullName>
    </submittedName>
</protein>
<dbReference type="OrthoDB" id="2444340at2759"/>
<keyword evidence="3" id="KW-1185">Reference proteome</keyword>
<dbReference type="EMBL" id="CAJVPZ010016766">
    <property type="protein sequence ID" value="CAG8675675.1"/>
    <property type="molecule type" value="Genomic_DNA"/>
</dbReference>
<proteinExistence type="predicted"/>
<feature type="coiled-coil region" evidence="1">
    <location>
        <begin position="32"/>
        <end position="73"/>
    </location>
</feature>
<name>A0A9N9EIS2_9GLOM</name>
<sequence>IDKELVDSSNSIIFKAGLPINSKGLDVNNRIIQVVTLQLEESNIELKNTRKNLHESLETINKLHKQLEEISNLTSTNNSINSESLSCIFDELISKGKLGSSILVNTKVYLELIINKPCSVCSKKDIINYKYTIQVSELSICITIICFNCGTQTNHHNKVNSINFSKAISAAGLVRGINQEEVRTMLSFIGITCQSGIKQYFQHQDLFLNELVETANKNAEQNLRKIYKLI</sequence>
<comment type="caution">
    <text evidence="2">The sequence shown here is derived from an EMBL/GenBank/DDBJ whole genome shotgun (WGS) entry which is preliminary data.</text>
</comment>
<evidence type="ECO:0000313" key="2">
    <source>
        <dbReference type="EMBL" id="CAG8675675.1"/>
    </source>
</evidence>
<accession>A0A9N9EIS2</accession>